<sequence length="40" mass="4532">MLYMLASKTDPATLLIVLTVSILFTVVIFAKEKRHDPKRA</sequence>
<keyword evidence="1" id="KW-1133">Transmembrane helix</keyword>
<accession>B3E2Q9</accession>
<keyword evidence="1" id="KW-0472">Membrane</keyword>
<organism evidence="2 3">
    <name type="scientific">Trichlorobacter lovleyi (strain ATCC BAA-1151 / DSM 17278 / SZ)</name>
    <name type="common">Geobacter lovleyi</name>
    <dbReference type="NCBI Taxonomy" id="398767"/>
    <lineage>
        <taxon>Bacteria</taxon>
        <taxon>Pseudomonadati</taxon>
        <taxon>Thermodesulfobacteriota</taxon>
        <taxon>Desulfuromonadia</taxon>
        <taxon>Geobacterales</taxon>
        <taxon>Geobacteraceae</taxon>
        <taxon>Trichlorobacter</taxon>
    </lineage>
</organism>
<dbReference type="KEGG" id="glo:Glov_2000"/>
<dbReference type="EMBL" id="CP001089">
    <property type="protein sequence ID" value="ACD95716.1"/>
    <property type="molecule type" value="Genomic_DNA"/>
</dbReference>
<evidence type="ECO:0000313" key="2">
    <source>
        <dbReference type="EMBL" id="ACD95716.1"/>
    </source>
</evidence>
<keyword evidence="3" id="KW-1185">Reference proteome</keyword>
<dbReference type="Proteomes" id="UP000002420">
    <property type="component" value="Chromosome"/>
</dbReference>
<keyword evidence="1" id="KW-0812">Transmembrane</keyword>
<dbReference type="STRING" id="398767.Glov_2000"/>
<gene>
    <name evidence="2" type="ordered locus">Glov_2000</name>
</gene>
<dbReference type="HOGENOM" id="CLU_3290248_0_0_7"/>
<name>B3E2Q9_TRIL1</name>
<feature type="transmembrane region" description="Helical" evidence="1">
    <location>
        <begin position="12"/>
        <end position="30"/>
    </location>
</feature>
<proteinExistence type="predicted"/>
<dbReference type="AlphaFoldDB" id="B3E2Q9"/>
<evidence type="ECO:0000313" key="3">
    <source>
        <dbReference type="Proteomes" id="UP000002420"/>
    </source>
</evidence>
<protein>
    <submittedName>
        <fullName evidence="2">Uncharacterized protein</fullName>
    </submittedName>
</protein>
<reference evidence="2 3" key="1">
    <citation type="submission" date="2008-05" db="EMBL/GenBank/DDBJ databases">
        <title>Complete sequence of chromosome of Geobacter lovleyi SZ.</title>
        <authorList>
            <consortium name="US DOE Joint Genome Institute"/>
            <person name="Lucas S."/>
            <person name="Copeland A."/>
            <person name="Lapidus A."/>
            <person name="Glavina del Rio T."/>
            <person name="Dalin E."/>
            <person name="Tice H."/>
            <person name="Bruce D."/>
            <person name="Goodwin L."/>
            <person name="Pitluck S."/>
            <person name="Chertkov O."/>
            <person name="Meincke L."/>
            <person name="Brettin T."/>
            <person name="Detter J.C."/>
            <person name="Han C."/>
            <person name="Tapia R."/>
            <person name="Kuske C.R."/>
            <person name="Schmutz J."/>
            <person name="Larimer F."/>
            <person name="Land M."/>
            <person name="Hauser L."/>
            <person name="Kyrpides N."/>
            <person name="Mikhailova N."/>
            <person name="Sung Y."/>
            <person name="Fletcher K.E."/>
            <person name="Ritalahti K.M."/>
            <person name="Loeffler F.E."/>
            <person name="Richardson P."/>
        </authorList>
    </citation>
    <scope>NUCLEOTIDE SEQUENCE [LARGE SCALE GENOMIC DNA]</scope>
    <source>
        <strain evidence="3">ATCC BAA-1151 / DSM 17278 / SZ</strain>
    </source>
</reference>
<evidence type="ECO:0000256" key="1">
    <source>
        <dbReference type="SAM" id="Phobius"/>
    </source>
</evidence>